<dbReference type="OrthoDB" id="10593137at2759"/>
<dbReference type="InterPro" id="IPR000873">
    <property type="entry name" value="AMP-dep_synth/lig_dom"/>
</dbReference>
<dbReference type="AlphaFoldDB" id="A0A9J6G9Y8"/>
<dbReference type="Pfam" id="PF00501">
    <property type="entry name" value="AMP-binding"/>
    <property type="match status" value="1"/>
</dbReference>
<dbReference type="VEuPathDB" id="VectorBase:HLOH_057478"/>
<accession>A0A9J6G9Y8</accession>
<name>A0A9J6G9Y8_HAELO</name>
<evidence type="ECO:0000256" key="1">
    <source>
        <dbReference type="SAM" id="Phobius"/>
    </source>
</evidence>
<dbReference type="EMBL" id="JABSTR010000006">
    <property type="protein sequence ID" value="KAH9372322.1"/>
    <property type="molecule type" value="Genomic_DNA"/>
</dbReference>
<feature type="domain" description="AMP-dependent synthetase/ligase" evidence="2">
    <location>
        <begin position="6"/>
        <end position="73"/>
    </location>
</feature>
<keyword evidence="1" id="KW-1133">Transmembrane helix</keyword>
<keyword evidence="1" id="KW-0472">Membrane</keyword>
<organism evidence="3 4">
    <name type="scientific">Haemaphysalis longicornis</name>
    <name type="common">Bush tick</name>
    <dbReference type="NCBI Taxonomy" id="44386"/>
    <lineage>
        <taxon>Eukaryota</taxon>
        <taxon>Metazoa</taxon>
        <taxon>Ecdysozoa</taxon>
        <taxon>Arthropoda</taxon>
        <taxon>Chelicerata</taxon>
        <taxon>Arachnida</taxon>
        <taxon>Acari</taxon>
        <taxon>Parasitiformes</taxon>
        <taxon>Ixodida</taxon>
        <taxon>Ixodoidea</taxon>
        <taxon>Ixodidae</taxon>
        <taxon>Haemaphysalinae</taxon>
        <taxon>Haemaphysalis</taxon>
    </lineage>
</organism>
<dbReference type="SUPFAM" id="SSF56801">
    <property type="entry name" value="Acetyl-CoA synthetase-like"/>
    <property type="match status" value="1"/>
</dbReference>
<keyword evidence="1" id="KW-0812">Transmembrane</keyword>
<protein>
    <recommendedName>
        <fullName evidence="2">AMP-dependent synthetase/ligase domain-containing protein</fullName>
    </recommendedName>
</protein>
<evidence type="ECO:0000313" key="3">
    <source>
        <dbReference type="EMBL" id="KAH9372322.1"/>
    </source>
</evidence>
<keyword evidence="4" id="KW-1185">Reference proteome</keyword>
<sequence length="81" mass="8849">MQADGSTMLSRGELLAKIQRYAKGFQVNGLQPGDRVCIHIGDTVENYASMMGCVFAGASIVLAKTSLTARMYQSFMRLITK</sequence>
<dbReference type="Proteomes" id="UP000821853">
    <property type="component" value="Chromosome 4"/>
</dbReference>
<evidence type="ECO:0000313" key="4">
    <source>
        <dbReference type="Proteomes" id="UP000821853"/>
    </source>
</evidence>
<dbReference type="Gene3D" id="3.40.50.980">
    <property type="match status" value="1"/>
</dbReference>
<evidence type="ECO:0000259" key="2">
    <source>
        <dbReference type="Pfam" id="PF00501"/>
    </source>
</evidence>
<feature type="transmembrane region" description="Helical" evidence="1">
    <location>
        <begin position="47"/>
        <end position="67"/>
    </location>
</feature>
<proteinExistence type="predicted"/>
<reference evidence="3 4" key="1">
    <citation type="journal article" date="2020" name="Cell">
        <title>Large-Scale Comparative Analyses of Tick Genomes Elucidate Their Genetic Diversity and Vector Capacities.</title>
        <authorList>
            <consortium name="Tick Genome and Microbiome Consortium (TIGMIC)"/>
            <person name="Jia N."/>
            <person name="Wang J."/>
            <person name="Shi W."/>
            <person name="Du L."/>
            <person name="Sun Y."/>
            <person name="Zhan W."/>
            <person name="Jiang J.F."/>
            <person name="Wang Q."/>
            <person name="Zhang B."/>
            <person name="Ji P."/>
            <person name="Bell-Sakyi L."/>
            <person name="Cui X.M."/>
            <person name="Yuan T.T."/>
            <person name="Jiang B.G."/>
            <person name="Yang W.F."/>
            <person name="Lam T.T."/>
            <person name="Chang Q.C."/>
            <person name="Ding S.J."/>
            <person name="Wang X.J."/>
            <person name="Zhu J.G."/>
            <person name="Ruan X.D."/>
            <person name="Zhao L."/>
            <person name="Wei J.T."/>
            <person name="Ye R.Z."/>
            <person name="Que T.C."/>
            <person name="Du C.H."/>
            <person name="Zhou Y.H."/>
            <person name="Cheng J.X."/>
            <person name="Dai P.F."/>
            <person name="Guo W.B."/>
            <person name="Han X.H."/>
            <person name="Huang E.J."/>
            <person name="Li L.F."/>
            <person name="Wei W."/>
            <person name="Gao Y.C."/>
            <person name="Liu J.Z."/>
            <person name="Shao H.Z."/>
            <person name="Wang X."/>
            <person name="Wang C.C."/>
            <person name="Yang T.C."/>
            <person name="Huo Q.B."/>
            <person name="Li W."/>
            <person name="Chen H.Y."/>
            <person name="Chen S.E."/>
            <person name="Zhou L.G."/>
            <person name="Ni X.B."/>
            <person name="Tian J.H."/>
            <person name="Sheng Y."/>
            <person name="Liu T."/>
            <person name="Pan Y.S."/>
            <person name="Xia L.Y."/>
            <person name="Li J."/>
            <person name="Zhao F."/>
            <person name="Cao W.C."/>
        </authorList>
    </citation>
    <scope>NUCLEOTIDE SEQUENCE [LARGE SCALE GENOMIC DNA]</scope>
    <source>
        <strain evidence="3">HaeL-2018</strain>
    </source>
</reference>
<comment type="caution">
    <text evidence="3">The sequence shown here is derived from an EMBL/GenBank/DDBJ whole genome shotgun (WGS) entry which is preliminary data.</text>
</comment>
<gene>
    <name evidence="3" type="ORF">HPB48_001587</name>
</gene>